<feature type="signal peptide" evidence="6">
    <location>
        <begin position="1"/>
        <end position="26"/>
    </location>
</feature>
<name>A0A6I3KPU6_9HYPH</name>
<organism evidence="8 9">
    <name type="scientific">Hyphomicrobium album</name>
    <dbReference type="NCBI Taxonomy" id="2665159"/>
    <lineage>
        <taxon>Bacteria</taxon>
        <taxon>Pseudomonadati</taxon>
        <taxon>Pseudomonadota</taxon>
        <taxon>Alphaproteobacteria</taxon>
        <taxon>Hyphomicrobiales</taxon>
        <taxon>Hyphomicrobiaceae</taxon>
        <taxon>Hyphomicrobium</taxon>
    </lineage>
</organism>
<dbReference type="GO" id="GO:0009279">
    <property type="term" value="C:cell outer membrane"/>
    <property type="evidence" value="ECO:0007669"/>
    <property type="project" value="UniProtKB-SubCell"/>
</dbReference>
<comment type="caution">
    <text evidence="8">The sequence shown here is derived from an EMBL/GenBank/DDBJ whole genome shotgun (WGS) entry which is preliminary data.</text>
</comment>
<dbReference type="Pfam" id="PF13505">
    <property type="entry name" value="OMP_b-brl"/>
    <property type="match status" value="1"/>
</dbReference>
<keyword evidence="2 6" id="KW-0732">Signal</keyword>
<protein>
    <submittedName>
        <fullName evidence="8">Outer membrane beta-barrel protein</fullName>
    </submittedName>
</protein>
<evidence type="ECO:0000256" key="6">
    <source>
        <dbReference type="SAM" id="SignalP"/>
    </source>
</evidence>
<evidence type="ECO:0000256" key="2">
    <source>
        <dbReference type="ARBA" id="ARBA00022729"/>
    </source>
</evidence>
<gene>
    <name evidence="8" type="ORF">GIW81_14955</name>
</gene>
<feature type="chain" id="PRO_5026226003" evidence="6">
    <location>
        <begin position="27"/>
        <end position="224"/>
    </location>
</feature>
<dbReference type="EMBL" id="WMBQ01000002">
    <property type="protein sequence ID" value="MTD95636.1"/>
    <property type="molecule type" value="Genomic_DNA"/>
</dbReference>
<proteinExistence type="inferred from homology"/>
<dbReference type="AlphaFoldDB" id="A0A6I3KPU6"/>
<evidence type="ECO:0000313" key="9">
    <source>
        <dbReference type="Proteomes" id="UP000440694"/>
    </source>
</evidence>
<dbReference type="InterPro" id="IPR051692">
    <property type="entry name" value="OMP-like"/>
</dbReference>
<sequence>MQWHKFGGVALACLVLTFGVAAPAAAQQWRLPSLSYASDDEVASLARTGFIISPDWSLSDEVSLGGTGGALLEDPEGWAIGGKLGYDQQFGHVVVGVVTDAFYSFADGNGRGAGFGVFESDLNYYGTVRGRLGYSFGRLMAYGTAGYAYGGLEVTNVITGAKSDEGLSGWTYGGGLEYFWNRDINLHVGYRRIDFDDQSFAVLGANNTLSPEMDIIDFGLMTRF</sequence>
<dbReference type="RefSeq" id="WP_154740163.1">
    <property type="nucleotide sequence ID" value="NZ_WMBQ01000002.1"/>
</dbReference>
<keyword evidence="4" id="KW-0998">Cell outer membrane</keyword>
<keyword evidence="3" id="KW-0472">Membrane</keyword>
<dbReference type="Gene3D" id="2.40.160.20">
    <property type="match status" value="1"/>
</dbReference>
<reference evidence="8 9" key="1">
    <citation type="submission" date="2019-11" db="EMBL/GenBank/DDBJ databases">
        <title>Identification of a novel strain.</title>
        <authorList>
            <person name="Xu Q."/>
            <person name="Wang G."/>
        </authorList>
    </citation>
    <scope>NUCLEOTIDE SEQUENCE [LARGE SCALE GENOMIC DNA]</scope>
    <source>
        <strain evidence="9">xq</strain>
    </source>
</reference>
<evidence type="ECO:0000313" key="8">
    <source>
        <dbReference type="EMBL" id="MTD95636.1"/>
    </source>
</evidence>
<feature type="domain" description="Outer membrane protein beta-barrel" evidence="7">
    <location>
        <begin position="14"/>
        <end position="224"/>
    </location>
</feature>
<dbReference type="Proteomes" id="UP000440694">
    <property type="component" value="Unassembled WGS sequence"/>
</dbReference>
<dbReference type="PANTHER" id="PTHR34001:SF3">
    <property type="entry name" value="BLL7405 PROTEIN"/>
    <property type="match status" value="1"/>
</dbReference>
<accession>A0A6I3KPU6</accession>
<dbReference type="SUPFAM" id="SSF56925">
    <property type="entry name" value="OMPA-like"/>
    <property type="match status" value="1"/>
</dbReference>
<dbReference type="InterPro" id="IPR011250">
    <property type="entry name" value="OMP/PagP_B-barrel"/>
</dbReference>
<comment type="subcellular location">
    <subcellularLocation>
        <location evidence="1">Cell outer membrane</location>
    </subcellularLocation>
</comment>
<evidence type="ECO:0000259" key="7">
    <source>
        <dbReference type="Pfam" id="PF13505"/>
    </source>
</evidence>
<evidence type="ECO:0000256" key="1">
    <source>
        <dbReference type="ARBA" id="ARBA00004442"/>
    </source>
</evidence>
<evidence type="ECO:0000256" key="4">
    <source>
        <dbReference type="ARBA" id="ARBA00023237"/>
    </source>
</evidence>
<evidence type="ECO:0000256" key="3">
    <source>
        <dbReference type="ARBA" id="ARBA00023136"/>
    </source>
</evidence>
<evidence type="ECO:0000256" key="5">
    <source>
        <dbReference type="ARBA" id="ARBA00038306"/>
    </source>
</evidence>
<keyword evidence="9" id="KW-1185">Reference proteome</keyword>
<dbReference type="PANTHER" id="PTHR34001">
    <property type="entry name" value="BLL7405 PROTEIN"/>
    <property type="match status" value="1"/>
</dbReference>
<dbReference type="InterPro" id="IPR027385">
    <property type="entry name" value="Beta-barrel_OMP"/>
</dbReference>
<comment type="similarity">
    <text evidence="5">Belongs to the Omp25/RopB family.</text>
</comment>